<dbReference type="SUPFAM" id="SSF53448">
    <property type="entry name" value="Nucleotide-diphospho-sugar transferases"/>
    <property type="match status" value="1"/>
</dbReference>
<dbReference type="InterPro" id="IPR001173">
    <property type="entry name" value="Glyco_trans_2-like"/>
</dbReference>
<dbReference type="RefSeq" id="WP_093326993.1">
    <property type="nucleotide sequence ID" value="NZ_AP027363.1"/>
</dbReference>
<dbReference type="GO" id="GO:0016757">
    <property type="term" value="F:glycosyltransferase activity"/>
    <property type="evidence" value="ECO:0007669"/>
    <property type="project" value="UniProtKB-KW"/>
</dbReference>
<dbReference type="PANTHER" id="PTHR43179:SF12">
    <property type="entry name" value="GALACTOFURANOSYLTRANSFERASE GLFT2"/>
    <property type="match status" value="1"/>
</dbReference>
<dbReference type="OrthoDB" id="9771846at2"/>
<dbReference type="AlphaFoldDB" id="A0A1H9YJW5"/>
<evidence type="ECO:0000313" key="5">
    <source>
        <dbReference type="EMBL" id="SES69353.1"/>
    </source>
</evidence>
<evidence type="ECO:0000256" key="1">
    <source>
        <dbReference type="ARBA" id="ARBA00006739"/>
    </source>
</evidence>
<dbReference type="Proteomes" id="UP000199308">
    <property type="component" value="Unassembled WGS sequence"/>
</dbReference>
<organism evidence="5 6">
    <name type="scientific">Thalassotalea agarivorans</name>
    <name type="common">Thalassomonas agarivorans</name>
    <dbReference type="NCBI Taxonomy" id="349064"/>
    <lineage>
        <taxon>Bacteria</taxon>
        <taxon>Pseudomonadati</taxon>
        <taxon>Pseudomonadota</taxon>
        <taxon>Gammaproteobacteria</taxon>
        <taxon>Alteromonadales</taxon>
        <taxon>Colwelliaceae</taxon>
        <taxon>Thalassotalea</taxon>
    </lineage>
</organism>
<sequence length="287" mass="32692">MHKINAIVVTYYPDDSVLKKNMLALSSQVDHVFIIDNTPKGHCFNSDVDLSNISIFKLNENLGIAAAQNVGLKMCLASSIDYCILFDQDSTISPGLINKLYNAITSKEAIDNSVVAVGPRIIDAYTNKWVKPKFQREKKSGSNLMLTQQIIASGKLLRTNALHTIGLMEESLFIDGVDHEWCWRAIGNGCNIAICNDALMVHRLGDGVKSFLGMKYHVGSPKRLYYQYRNYFILSQKKYTPFYWKLRHLFSYSVKIFLFFVFGPDRRLRMKYISNGIKSGLRYKSTE</sequence>
<protein>
    <submittedName>
        <fullName evidence="5">Rhamnosyltransferase</fullName>
    </submittedName>
</protein>
<dbReference type="Pfam" id="PF00535">
    <property type="entry name" value="Glycos_transf_2"/>
    <property type="match status" value="1"/>
</dbReference>
<evidence type="ECO:0000313" key="6">
    <source>
        <dbReference type="Proteomes" id="UP000199308"/>
    </source>
</evidence>
<gene>
    <name evidence="5" type="ORF">SAMN05660429_00253</name>
</gene>
<proteinExistence type="inferred from homology"/>
<evidence type="ECO:0000256" key="2">
    <source>
        <dbReference type="ARBA" id="ARBA00022676"/>
    </source>
</evidence>
<reference evidence="5 6" key="1">
    <citation type="submission" date="2016-10" db="EMBL/GenBank/DDBJ databases">
        <authorList>
            <person name="de Groot N.N."/>
        </authorList>
    </citation>
    <scope>NUCLEOTIDE SEQUENCE [LARGE SCALE GENOMIC DNA]</scope>
    <source>
        <strain evidence="5 6">DSM 19706</strain>
    </source>
</reference>
<evidence type="ECO:0000256" key="3">
    <source>
        <dbReference type="ARBA" id="ARBA00022679"/>
    </source>
</evidence>
<keyword evidence="2" id="KW-0328">Glycosyltransferase</keyword>
<dbReference type="EMBL" id="FOHK01000001">
    <property type="protein sequence ID" value="SES69353.1"/>
    <property type="molecule type" value="Genomic_DNA"/>
</dbReference>
<dbReference type="PANTHER" id="PTHR43179">
    <property type="entry name" value="RHAMNOSYLTRANSFERASE WBBL"/>
    <property type="match status" value="1"/>
</dbReference>
<dbReference type="Gene3D" id="3.90.550.10">
    <property type="entry name" value="Spore Coat Polysaccharide Biosynthesis Protein SpsA, Chain A"/>
    <property type="match status" value="1"/>
</dbReference>
<name>A0A1H9YJW5_THASX</name>
<dbReference type="STRING" id="349064.SAMN05660429_00253"/>
<accession>A0A1H9YJW5</accession>
<dbReference type="CDD" id="cd02526">
    <property type="entry name" value="GT2_RfbF_like"/>
    <property type="match status" value="1"/>
</dbReference>
<comment type="similarity">
    <text evidence="1">Belongs to the glycosyltransferase 2 family.</text>
</comment>
<keyword evidence="3 5" id="KW-0808">Transferase</keyword>
<keyword evidence="6" id="KW-1185">Reference proteome</keyword>
<feature type="domain" description="Glycosyltransferase 2-like" evidence="4">
    <location>
        <begin position="7"/>
        <end position="137"/>
    </location>
</feature>
<dbReference type="InterPro" id="IPR029044">
    <property type="entry name" value="Nucleotide-diphossugar_trans"/>
</dbReference>
<evidence type="ECO:0000259" key="4">
    <source>
        <dbReference type="Pfam" id="PF00535"/>
    </source>
</evidence>